<dbReference type="AlphaFoldDB" id="A6TLR7"/>
<dbReference type="InterPro" id="IPR012854">
    <property type="entry name" value="Cu_amine_oxidase-like_N"/>
</dbReference>
<dbReference type="RefSeq" id="WP_012062177.1">
    <property type="nucleotide sequence ID" value="NC_009633.1"/>
</dbReference>
<dbReference type="Gene3D" id="3.30.457.10">
    <property type="entry name" value="Copper amine oxidase-like, N-terminal domain"/>
    <property type="match status" value="1"/>
</dbReference>
<gene>
    <name evidence="3" type="ordered locus">Amet_0914</name>
</gene>
<dbReference type="OrthoDB" id="2379109at2"/>
<keyword evidence="4" id="KW-1185">Reference proteome</keyword>
<dbReference type="SUPFAM" id="SSF47781">
    <property type="entry name" value="RuvA domain 2-like"/>
    <property type="match status" value="1"/>
</dbReference>
<dbReference type="InterPro" id="IPR010994">
    <property type="entry name" value="RuvA_2-like"/>
</dbReference>
<dbReference type="Proteomes" id="UP000001572">
    <property type="component" value="Chromosome"/>
</dbReference>
<dbReference type="KEGG" id="amt:Amet_0914"/>
<dbReference type="Gene3D" id="1.10.150.320">
    <property type="entry name" value="Photosystem II 12 kDa extrinsic protein"/>
    <property type="match status" value="1"/>
</dbReference>
<dbReference type="SUPFAM" id="SSF55383">
    <property type="entry name" value="Copper amine oxidase, domain N"/>
    <property type="match status" value="1"/>
</dbReference>
<protein>
    <submittedName>
        <fullName evidence="3">Copper amine oxidase domain protein</fullName>
    </submittedName>
</protein>
<proteinExistence type="predicted"/>
<dbReference type="Pfam" id="PF12836">
    <property type="entry name" value="HHH_3"/>
    <property type="match status" value="1"/>
</dbReference>
<dbReference type="HOGENOM" id="CLU_1232908_0_0_9"/>
<keyword evidence="1" id="KW-0732">Signal</keyword>
<dbReference type="Pfam" id="PF07833">
    <property type="entry name" value="Cu_amine_oxidN1"/>
    <property type="match status" value="1"/>
</dbReference>
<reference evidence="4" key="1">
    <citation type="journal article" date="2016" name="Genome Announc.">
        <title>Complete genome sequence of Alkaliphilus metalliredigens strain QYMF, an alkaliphilic and metal-reducing bacterium isolated from borax-contaminated leachate ponds.</title>
        <authorList>
            <person name="Hwang C."/>
            <person name="Copeland A."/>
            <person name="Lucas S."/>
            <person name="Lapidus A."/>
            <person name="Barry K."/>
            <person name="Detter J.C."/>
            <person name="Glavina Del Rio T."/>
            <person name="Hammon N."/>
            <person name="Israni S."/>
            <person name="Dalin E."/>
            <person name="Tice H."/>
            <person name="Pitluck S."/>
            <person name="Chertkov O."/>
            <person name="Brettin T."/>
            <person name="Bruce D."/>
            <person name="Han C."/>
            <person name="Schmutz J."/>
            <person name="Larimer F."/>
            <person name="Land M.L."/>
            <person name="Hauser L."/>
            <person name="Kyrpides N."/>
            <person name="Mikhailova N."/>
            <person name="Ye Q."/>
            <person name="Zhou J."/>
            <person name="Richardson P."/>
            <person name="Fields M.W."/>
        </authorList>
    </citation>
    <scope>NUCLEOTIDE SEQUENCE [LARGE SCALE GENOMIC DNA]</scope>
    <source>
        <strain evidence="4">QYMF</strain>
    </source>
</reference>
<dbReference type="eggNOG" id="COG1555">
    <property type="taxonomic scope" value="Bacteria"/>
</dbReference>
<feature type="domain" description="Copper amine oxidase-like N-terminal" evidence="2">
    <location>
        <begin position="33"/>
        <end position="140"/>
    </location>
</feature>
<evidence type="ECO:0000259" key="2">
    <source>
        <dbReference type="Pfam" id="PF07833"/>
    </source>
</evidence>
<name>A6TLR7_ALKMQ</name>
<dbReference type="STRING" id="293826.Amet_0914"/>
<evidence type="ECO:0000256" key="1">
    <source>
        <dbReference type="SAM" id="SignalP"/>
    </source>
</evidence>
<sequence>MKKSKKLILLVVTILLLSLAMTTSVFASDIKVTINNTYLNFEQPPVVEKGRTLVPLRAIFEALGAKVDWEDSTRTITGTKDSTVVRLQLGNSTATVNGTNITLQVPATSVNGRTVVPTRFIAESLGANVDWDGTTRTVIITTGENIKEPTPQPTPEPAPIYLGRININTASLQELQEIIHINEVRSKQLVELRPFTSINDLTKISGIADVRLKDIIEQGKAYVD</sequence>
<feature type="signal peptide" evidence="1">
    <location>
        <begin position="1"/>
        <end position="27"/>
    </location>
</feature>
<evidence type="ECO:0000313" key="3">
    <source>
        <dbReference type="EMBL" id="ABR47135.1"/>
    </source>
</evidence>
<evidence type="ECO:0000313" key="4">
    <source>
        <dbReference type="Proteomes" id="UP000001572"/>
    </source>
</evidence>
<dbReference type="EMBL" id="CP000724">
    <property type="protein sequence ID" value="ABR47135.1"/>
    <property type="molecule type" value="Genomic_DNA"/>
</dbReference>
<feature type="chain" id="PRO_5002702307" evidence="1">
    <location>
        <begin position="28"/>
        <end position="224"/>
    </location>
</feature>
<dbReference type="InterPro" id="IPR036582">
    <property type="entry name" value="Mao_N_sf"/>
</dbReference>
<accession>A6TLR7</accession>
<organism evidence="3 4">
    <name type="scientific">Alkaliphilus metalliredigens (strain QYMF)</name>
    <dbReference type="NCBI Taxonomy" id="293826"/>
    <lineage>
        <taxon>Bacteria</taxon>
        <taxon>Bacillati</taxon>
        <taxon>Bacillota</taxon>
        <taxon>Clostridia</taxon>
        <taxon>Peptostreptococcales</taxon>
        <taxon>Natronincolaceae</taxon>
        <taxon>Alkaliphilus</taxon>
    </lineage>
</organism>